<proteinExistence type="predicted"/>
<protein>
    <recommendedName>
        <fullName evidence="4">Aerotolerance regulator N-terminal domain-containing protein</fullName>
    </recommendedName>
</protein>
<comment type="caution">
    <text evidence="2">The sequence shown here is derived from an EMBL/GenBank/DDBJ whole genome shotgun (WGS) entry which is preliminary data.</text>
</comment>
<accession>A0AB36FKG2</accession>
<sequence>MDISVNLDYFWWLLAALGVTAAVIFPLIFSNRKALQKIGQRFLED</sequence>
<evidence type="ECO:0000256" key="1">
    <source>
        <dbReference type="SAM" id="Phobius"/>
    </source>
</evidence>
<keyword evidence="1" id="KW-1133">Transmembrane helix</keyword>
<organism evidence="2 3">
    <name type="scientific">Alteromonas macleodii</name>
    <name type="common">Pseudoalteromonas macleodii</name>
    <dbReference type="NCBI Taxonomy" id="28108"/>
    <lineage>
        <taxon>Bacteria</taxon>
        <taxon>Pseudomonadati</taxon>
        <taxon>Pseudomonadota</taxon>
        <taxon>Gammaproteobacteria</taxon>
        <taxon>Alteromonadales</taxon>
        <taxon>Alteromonadaceae</taxon>
        <taxon>Alteromonas/Salinimonas group</taxon>
        <taxon>Alteromonas</taxon>
    </lineage>
</organism>
<dbReference type="RefSeq" id="WP_157669844.1">
    <property type="nucleotide sequence ID" value="NZ_CP018322.1"/>
</dbReference>
<gene>
    <name evidence="2" type="ORF">BFV95_4906</name>
</gene>
<name>A0AB36FKG2_ALTMA</name>
<dbReference type="GeneID" id="56269379"/>
<evidence type="ECO:0000313" key="2">
    <source>
        <dbReference type="EMBL" id="OES23821.1"/>
    </source>
</evidence>
<feature type="transmembrane region" description="Helical" evidence="1">
    <location>
        <begin position="12"/>
        <end position="29"/>
    </location>
</feature>
<dbReference type="AlphaFoldDB" id="A0AB36FKG2"/>
<dbReference type="EMBL" id="MIPY01000076">
    <property type="protein sequence ID" value="OES23821.1"/>
    <property type="molecule type" value="Genomic_DNA"/>
</dbReference>
<reference evidence="2 3" key="1">
    <citation type="submission" date="2016-09" db="EMBL/GenBank/DDBJ databases">
        <title>Draft Genome Sequence of four Alteromonas macleodii strains isolated from copper coupons and grown long-term at elevated copper levels.</title>
        <authorList>
            <person name="Cusick K."/>
            <person name="Dale J."/>
            <person name="Little B."/>
            <person name="Biffinger J."/>
        </authorList>
    </citation>
    <scope>NUCLEOTIDE SEQUENCE [LARGE SCALE GENOMIC DNA]</scope>
    <source>
        <strain evidence="2 3">KCP01</strain>
    </source>
</reference>
<evidence type="ECO:0008006" key="4">
    <source>
        <dbReference type="Google" id="ProtNLM"/>
    </source>
</evidence>
<dbReference type="Proteomes" id="UP000095392">
    <property type="component" value="Unassembled WGS sequence"/>
</dbReference>
<keyword evidence="1" id="KW-0812">Transmembrane</keyword>
<keyword evidence="3" id="KW-1185">Reference proteome</keyword>
<keyword evidence="1" id="KW-0472">Membrane</keyword>
<evidence type="ECO:0000313" key="3">
    <source>
        <dbReference type="Proteomes" id="UP000095392"/>
    </source>
</evidence>